<feature type="domain" description="Transposase IS200-like" evidence="1">
    <location>
        <begin position="10"/>
        <end position="143"/>
    </location>
</feature>
<dbReference type="PANTHER" id="PTHR36966:SF1">
    <property type="entry name" value="REP-ASSOCIATED TYROSINE TRANSPOSASE"/>
    <property type="match status" value="1"/>
</dbReference>
<organism evidence="2 3">
    <name type="scientific">Stieleria maiorica</name>
    <dbReference type="NCBI Taxonomy" id="2795974"/>
    <lineage>
        <taxon>Bacteria</taxon>
        <taxon>Pseudomonadati</taxon>
        <taxon>Planctomycetota</taxon>
        <taxon>Planctomycetia</taxon>
        <taxon>Pirellulales</taxon>
        <taxon>Pirellulaceae</taxon>
        <taxon>Stieleria</taxon>
    </lineage>
</organism>
<name>A0A5B9MCX4_9BACT</name>
<dbReference type="RefSeq" id="WP_147867042.1">
    <property type="nucleotide sequence ID" value="NZ_CP036264.1"/>
</dbReference>
<dbReference type="GO" id="GO:0043565">
    <property type="term" value="F:sequence-specific DNA binding"/>
    <property type="evidence" value="ECO:0007669"/>
    <property type="project" value="TreeGrafter"/>
</dbReference>
<evidence type="ECO:0000313" key="3">
    <source>
        <dbReference type="Proteomes" id="UP000321353"/>
    </source>
</evidence>
<dbReference type="GO" id="GO:0006313">
    <property type="term" value="P:DNA transposition"/>
    <property type="evidence" value="ECO:0007669"/>
    <property type="project" value="InterPro"/>
</dbReference>
<dbReference type="InterPro" id="IPR052715">
    <property type="entry name" value="RAYT_transposase"/>
</dbReference>
<sequence length="178" mass="21535">MGRTRYKFDEDAYPHFVTCTINAWLPVFSNPDFVDIVLDSWRFLQRERSIQIEGWVVLENHLHWIGVGPLLGKRVGEFKSYTAKQILIEMQKRGYQTLLDQFRYFKRRYKNDQVHQLWQEGSHPKRIDTDQMMWQKLDYIHHNPVKRGYVDDPVHWRYSSARSYAGQQGLLEICQDWR</sequence>
<dbReference type="InterPro" id="IPR002686">
    <property type="entry name" value="Transposase_17"/>
</dbReference>
<gene>
    <name evidence="2" type="ORF">Mal15_13850</name>
</gene>
<keyword evidence="3" id="KW-1185">Reference proteome</keyword>
<dbReference type="SUPFAM" id="SSF143422">
    <property type="entry name" value="Transposase IS200-like"/>
    <property type="match status" value="1"/>
</dbReference>
<dbReference type="EMBL" id="CP036264">
    <property type="protein sequence ID" value="QEF97345.1"/>
    <property type="molecule type" value="Genomic_DNA"/>
</dbReference>
<accession>A0A5B9MCX4</accession>
<dbReference type="SMART" id="SM01321">
    <property type="entry name" value="Y1_Tnp"/>
    <property type="match status" value="1"/>
</dbReference>
<evidence type="ECO:0000259" key="1">
    <source>
        <dbReference type="SMART" id="SM01321"/>
    </source>
</evidence>
<dbReference type="AlphaFoldDB" id="A0A5B9MCX4"/>
<dbReference type="InterPro" id="IPR036515">
    <property type="entry name" value="Transposase_17_sf"/>
</dbReference>
<dbReference type="NCBIfam" id="NF047646">
    <property type="entry name" value="REP_Tyr_transpos"/>
    <property type="match status" value="1"/>
</dbReference>
<proteinExistence type="predicted"/>
<protein>
    <recommendedName>
        <fullName evidence="1">Transposase IS200-like domain-containing protein</fullName>
    </recommendedName>
</protein>
<evidence type="ECO:0000313" key="2">
    <source>
        <dbReference type="EMBL" id="QEF97345.1"/>
    </source>
</evidence>
<reference evidence="2 3" key="1">
    <citation type="submission" date="2019-02" db="EMBL/GenBank/DDBJ databases">
        <title>Planctomycetal bacteria perform biofilm scaping via a novel small molecule.</title>
        <authorList>
            <person name="Jeske O."/>
            <person name="Boedeker C."/>
            <person name="Wiegand S."/>
            <person name="Breitling P."/>
            <person name="Kallscheuer N."/>
            <person name="Jogler M."/>
            <person name="Rohde M."/>
            <person name="Petersen J."/>
            <person name="Medema M.H."/>
            <person name="Surup F."/>
            <person name="Jogler C."/>
        </authorList>
    </citation>
    <scope>NUCLEOTIDE SEQUENCE [LARGE SCALE GENOMIC DNA]</scope>
    <source>
        <strain evidence="2 3">Mal15</strain>
    </source>
</reference>
<dbReference type="PANTHER" id="PTHR36966">
    <property type="entry name" value="REP-ASSOCIATED TYROSINE TRANSPOSASE"/>
    <property type="match status" value="1"/>
</dbReference>
<dbReference type="KEGG" id="smam:Mal15_13850"/>
<dbReference type="GO" id="GO:0004803">
    <property type="term" value="F:transposase activity"/>
    <property type="evidence" value="ECO:0007669"/>
    <property type="project" value="InterPro"/>
</dbReference>
<dbReference type="Gene3D" id="3.30.70.1290">
    <property type="entry name" value="Transposase IS200-like"/>
    <property type="match status" value="1"/>
</dbReference>
<dbReference type="Proteomes" id="UP000321353">
    <property type="component" value="Chromosome"/>
</dbReference>